<organism evidence="1 3">
    <name type="scientific">Corynebacterium kutscheri</name>
    <dbReference type="NCBI Taxonomy" id="35755"/>
    <lineage>
        <taxon>Bacteria</taxon>
        <taxon>Bacillati</taxon>
        <taxon>Actinomycetota</taxon>
        <taxon>Actinomycetes</taxon>
        <taxon>Mycobacteriales</taxon>
        <taxon>Corynebacteriaceae</taxon>
        <taxon>Corynebacterium</taxon>
    </lineage>
</organism>
<sequence>MGVEKVRKAAKKGKYKKKCCRDNPRCKTCQVVIKRLEKQGAFQLDDAGLKRALAKARKW</sequence>
<protein>
    <submittedName>
        <fullName evidence="1">Uncharacterized protein</fullName>
    </submittedName>
</protein>
<accession>A0A0F6R1D1</accession>
<evidence type="ECO:0000313" key="3">
    <source>
        <dbReference type="Proteomes" id="UP000033457"/>
    </source>
</evidence>
<dbReference type="RefSeq" id="WP_046440259.1">
    <property type="nucleotide sequence ID" value="NZ_CP011312.1"/>
</dbReference>
<dbReference type="EMBL" id="CP011312">
    <property type="protein sequence ID" value="AKE41805.1"/>
    <property type="molecule type" value="Genomic_DNA"/>
</dbReference>
<dbReference type="Proteomes" id="UP000033457">
    <property type="component" value="Chromosome"/>
</dbReference>
<evidence type="ECO:0000313" key="1">
    <source>
        <dbReference type="EMBL" id="AKE41805.1"/>
    </source>
</evidence>
<proteinExistence type="predicted"/>
<reference evidence="1 3" key="1">
    <citation type="journal article" date="2015" name="Genome Announc.">
        <title>Complete Genome Sequence of Corynebacterium kutscheri DSM 20755, a Corynebacterial Type Strain with Remarkably Low G+C Content of Chromosomal DNA.</title>
        <authorList>
            <person name="Ruckert C."/>
            <person name="Albersmeier A."/>
            <person name="Winkler A."/>
            <person name="Tauch A."/>
        </authorList>
    </citation>
    <scope>NUCLEOTIDE SEQUENCE [LARGE SCALE GENOMIC DNA]</scope>
    <source>
        <strain evidence="1 3">DSM 20755</strain>
    </source>
</reference>
<dbReference type="HOGENOM" id="CLU_193822_2_0_11"/>
<dbReference type="AlphaFoldDB" id="A0A0F6R1D1"/>
<evidence type="ECO:0000313" key="4">
    <source>
        <dbReference type="Proteomes" id="UP000271380"/>
    </source>
</evidence>
<name>A0A0F6R1D1_9CORY</name>
<dbReference type="KEGG" id="cku:UL82_08230"/>
<dbReference type="EMBL" id="LR134377">
    <property type="protein sequence ID" value="VEH09080.1"/>
    <property type="molecule type" value="Genomic_DNA"/>
</dbReference>
<evidence type="ECO:0000313" key="2">
    <source>
        <dbReference type="EMBL" id="VEH09080.1"/>
    </source>
</evidence>
<dbReference type="Proteomes" id="UP000271380">
    <property type="component" value="Chromosome"/>
</dbReference>
<gene>
    <name evidence="2" type="ORF">NCTC949_02209</name>
    <name evidence="1" type="ORF">UL82_08230</name>
</gene>
<keyword evidence="3" id="KW-1185">Reference proteome</keyword>
<reference evidence="2 4" key="2">
    <citation type="submission" date="2018-12" db="EMBL/GenBank/DDBJ databases">
        <authorList>
            <consortium name="Pathogen Informatics"/>
        </authorList>
    </citation>
    <scope>NUCLEOTIDE SEQUENCE [LARGE SCALE GENOMIC DNA]</scope>
    <source>
        <strain evidence="2 4">NCTC949</strain>
    </source>
</reference>